<name>A0ABS5GAR2_9BRAD</name>
<comment type="caution">
    <text evidence="1">The sequence shown here is derived from an EMBL/GenBank/DDBJ whole genome shotgun (WGS) entry which is preliminary data.</text>
</comment>
<accession>A0ABS5GAR2</accession>
<reference evidence="2" key="1">
    <citation type="journal article" date="2021" name="ISME J.">
        <title>Evolutionary origin and ecological implication of a unique nif island in free-living Bradyrhizobium lineages.</title>
        <authorList>
            <person name="Tao J."/>
        </authorList>
    </citation>
    <scope>NUCLEOTIDE SEQUENCE [LARGE SCALE GENOMIC DNA]</scope>
    <source>
        <strain evidence="2">SZCCT0094</strain>
    </source>
</reference>
<evidence type="ECO:0000313" key="2">
    <source>
        <dbReference type="Proteomes" id="UP001314635"/>
    </source>
</evidence>
<evidence type="ECO:0000313" key="1">
    <source>
        <dbReference type="EMBL" id="MBR1138422.1"/>
    </source>
</evidence>
<keyword evidence="2" id="KW-1185">Reference proteome</keyword>
<gene>
    <name evidence="1" type="ORF">JQ619_21880</name>
</gene>
<protein>
    <submittedName>
        <fullName evidence="1">Uncharacterized protein</fullName>
    </submittedName>
</protein>
<dbReference type="EMBL" id="JAFCLK010000021">
    <property type="protein sequence ID" value="MBR1138422.1"/>
    <property type="molecule type" value="Genomic_DNA"/>
</dbReference>
<dbReference type="Proteomes" id="UP001314635">
    <property type="component" value="Unassembled WGS sequence"/>
</dbReference>
<organism evidence="1 2">
    <name type="scientific">Bradyrhizobium denitrificans</name>
    <dbReference type="NCBI Taxonomy" id="2734912"/>
    <lineage>
        <taxon>Bacteria</taxon>
        <taxon>Pseudomonadati</taxon>
        <taxon>Pseudomonadota</taxon>
        <taxon>Alphaproteobacteria</taxon>
        <taxon>Hyphomicrobiales</taxon>
        <taxon>Nitrobacteraceae</taxon>
        <taxon>Bradyrhizobium</taxon>
    </lineage>
</organism>
<proteinExistence type="predicted"/>
<sequence length="384" mass="40126">MSETVEFNDNLFMRNMLAGGTFGSYTTVTANAVAVTPTSRLTIDSDVGYRKYWGGTNGITQTESDSVGINAHYEDRGKVPGDRNFLDGNFRRSSAVVAVLGDLGLPTTVHGDVNRTGVRGGIQRSLSALDTVSFAVGSTLTTYDPASSGTQFTDTSAAASWSHRIDPMTTVSVSSQAQWLNYDSTPRSSVVLVTTTGGFESSFSPVFTYGANAGAVYATADAGTAAFPLAGPLRPTVTGGSSVGFVANAHAIYRITKNTTLNVLAAQTTSPAITGALTKRTTFRAGVTQMINARSSISVAGDVSRQTSSGATNDFVSGSVSYAYQIARDWNASFTYRYLHRTATTGNALLDPLTGLPLTNGGAASSNSLMVTVAKTTTIIPLDN</sequence>